<keyword evidence="1 4" id="KW-0802">TPR repeat</keyword>
<dbReference type="Gene3D" id="1.25.40.10">
    <property type="entry name" value="Tetratricopeptide repeat domain"/>
    <property type="match status" value="3"/>
</dbReference>
<evidence type="ECO:0000313" key="7">
    <source>
        <dbReference type="EMBL" id="KAL0266172.1"/>
    </source>
</evidence>
<comment type="similarity">
    <text evidence="2">Belongs to the APC3/CDC27 family.</text>
</comment>
<proteinExistence type="inferred from homology"/>
<dbReference type="Pfam" id="PF12253">
    <property type="entry name" value="CAF1A_dimeriz"/>
    <property type="match status" value="1"/>
</dbReference>
<dbReference type="InterPro" id="IPR019734">
    <property type="entry name" value="TPR_rpt"/>
</dbReference>
<feature type="repeat" description="TPR" evidence="4">
    <location>
        <begin position="427"/>
        <end position="460"/>
    </location>
</feature>
<dbReference type="Pfam" id="PF13181">
    <property type="entry name" value="TPR_8"/>
    <property type="match status" value="1"/>
</dbReference>
<dbReference type="InterPro" id="IPR022043">
    <property type="entry name" value="CAF1A_DD"/>
</dbReference>
<dbReference type="EMBL" id="JARGDH010000006">
    <property type="protein sequence ID" value="KAL0266172.1"/>
    <property type="molecule type" value="Genomic_DNA"/>
</dbReference>
<feature type="region of interest" description="Disordered" evidence="5">
    <location>
        <begin position="864"/>
        <end position="886"/>
    </location>
</feature>
<dbReference type="PANTHER" id="PTHR12558">
    <property type="entry name" value="CELL DIVISION CYCLE 16,23,27"/>
    <property type="match status" value="1"/>
</dbReference>
<dbReference type="AlphaFoldDB" id="A0AAW2H8Y9"/>
<dbReference type="InterPro" id="IPR011990">
    <property type="entry name" value="TPR-like_helical_dom_sf"/>
</dbReference>
<protein>
    <recommendedName>
        <fullName evidence="3">Cell division cycle protein 27 homolog</fullName>
    </recommendedName>
</protein>
<evidence type="ECO:0000256" key="3">
    <source>
        <dbReference type="ARBA" id="ARBA00039307"/>
    </source>
</evidence>
<comment type="caution">
    <text evidence="7">The sequence shown here is derived from an EMBL/GenBank/DDBJ whole genome shotgun (WGS) entry which is preliminary data.</text>
</comment>
<evidence type="ECO:0000256" key="5">
    <source>
        <dbReference type="SAM" id="MobiDB-lite"/>
    </source>
</evidence>
<feature type="repeat" description="TPR" evidence="4">
    <location>
        <begin position="110"/>
        <end position="143"/>
    </location>
</feature>
<dbReference type="PROSITE" id="PS50005">
    <property type="entry name" value="TPR"/>
    <property type="match status" value="2"/>
</dbReference>
<feature type="region of interest" description="Disordered" evidence="5">
    <location>
        <begin position="736"/>
        <end position="764"/>
    </location>
</feature>
<feature type="domain" description="Chromatin assembly factor 1 subunit A dimerization" evidence="6">
    <location>
        <begin position="817"/>
        <end position="882"/>
    </location>
</feature>
<evidence type="ECO:0000259" key="6">
    <source>
        <dbReference type="Pfam" id="PF12253"/>
    </source>
</evidence>
<reference evidence="7" key="1">
    <citation type="journal article" date="2024" name="Gigascience">
        <title>Chromosome-level genome of the poultry shaft louse Menopon gallinae provides insight into the host-switching and adaptive evolution of parasitic lice.</title>
        <authorList>
            <person name="Xu Y."/>
            <person name="Ma L."/>
            <person name="Liu S."/>
            <person name="Liang Y."/>
            <person name="Liu Q."/>
            <person name="He Z."/>
            <person name="Tian L."/>
            <person name="Duan Y."/>
            <person name="Cai W."/>
            <person name="Li H."/>
            <person name="Song F."/>
        </authorList>
    </citation>
    <scope>NUCLEOTIDE SEQUENCE</scope>
    <source>
        <strain evidence="7">Cailab_2023a</strain>
    </source>
</reference>
<evidence type="ECO:0000256" key="4">
    <source>
        <dbReference type="PROSITE-ProRule" id="PRU00339"/>
    </source>
</evidence>
<name>A0AAW2H8Y9_9NEOP</name>
<gene>
    <name evidence="7" type="ORF">PYX00_011889</name>
</gene>
<dbReference type="SMART" id="SM00028">
    <property type="entry name" value="TPR"/>
    <property type="match status" value="3"/>
</dbReference>
<sequence>MARVEDEMMALYRHRCYEDLRFLLSILVLQNKKYNLVMQVVEYETGNYARSLQFASHTYTSRYYEALAYREMREYGKAAAVLHSILDEESPAQELFHSLLDVFVMERRLDIVFELLGDVYQNLGEKEQSLKFYRKSFSLNKNSYRSFMQLFIEKGEGPRHKSSAERATIIGERIKTQRAKVGKLKNGAFDAVVDSELECPFVGSDFKENEHFRIFERARDRYGPDEVFKRRLLKDVCRDGAAEARAAEHGPEACTDSGDRAVDDVVASFYGDMKTPEAHVEKYKHMCPGVGSYFLAELAVIFSEEERIGESLCLFEFVRKREKGFVHNIDVYSTILYRKGDKDRLALLSRELLKYNHGSSITWSVLGNYYSLMGDSTRSILCLRKSLDISMSYYTAALMGHECYHKKDLELAQSYFNLSLLLCSRNYNALVGLGLTYFSLNQPGNAVFFLHRAIQVSPRNLMIRYILIKYALRAENYSEVLATMENVFKFRSTDDSMEKRITGLYNYLSKPKRRFSEIEEMMLMEFAIMLVEQKQPERAERLLSVVESRPLVYYKIKNLILSSTEVLRRLLEFKTSGELLPGKDLLALLLDGQCDYDEDAVERILFEGKETNTGRRKRIGIVRKVVDELFAWTHHKLGRVRDNTGGDEEKGLCLLEVKSCEGLDDSVLSTIVKRRKDIVREEMRKHRTPQDDVGTVSCTAQHGRDNGVPCSNACNEPNEGAGSSTTLLSDTGEVNVQSGECKPHQRRAGCRQDTPKKSPGAKAQDTTLLKFQLQCQKKERPELTACKFLPVFPPGTFKPQITVRKREDIVNPRKVTYIKFFERVKPSTYAVVKDKLFIRNSLRRLPNVLDYEYDSDLEWEDCDDAEDVGSTDESEETDGEDDIDFVDTDSETSVDRRFTPLEISFPQLDVVIFYDCKPCLNTPLLKYESVPDSLLCELEAGARECMDIKAFSAAFASEHNIKLRAVKKKIQEMLPNAVS</sequence>
<dbReference type="SUPFAM" id="SSF48452">
    <property type="entry name" value="TPR-like"/>
    <property type="match status" value="2"/>
</dbReference>
<evidence type="ECO:0000256" key="2">
    <source>
        <dbReference type="ARBA" id="ARBA00038210"/>
    </source>
</evidence>
<organism evidence="7">
    <name type="scientific">Menopon gallinae</name>
    <name type="common">poultry shaft louse</name>
    <dbReference type="NCBI Taxonomy" id="328185"/>
    <lineage>
        <taxon>Eukaryota</taxon>
        <taxon>Metazoa</taxon>
        <taxon>Ecdysozoa</taxon>
        <taxon>Arthropoda</taxon>
        <taxon>Hexapoda</taxon>
        <taxon>Insecta</taxon>
        <taxon>Pterygota</taxon>
        <taxon>Neoptera</taxon>
        <taxon>Paraneoptera</taxon>
        <taxon>Psocodea</taxon>
        <taxon>Troctomorpha</taxon>
        <taxon>Phthiraptera</taxon>
        <taxon>Amblycera</taxon>
        <taxon>Menoponidae</taxon>
        <taxon>Menopon</taxon>
    </lineage>
</organism>
<evidence type="ECO:0000256" key="1">
    <source>
        <dbReference type="ARBA" id="ARBA00022803"/>
    </source>
</evidence>
<accession>A0AAW2H8Y9</accession>
<dbReference type="PANTHER" id="PTHR12558:SF13">
    <property type="entry name" value="CELL DIVISION CYCLE PROTEIN 27 HOMOLOG"/>
    <property type="match status" value="1"/>
</dbReference>